<gene>
    <name evidence="2" type="ORF">H9Q79_12440</name>
</gene>
<dbReference type="GO" id="GO:0004853">
    <property type="term" value="F:uroporphyrinogen decarboxylase activity"/>
    <property type="evidence" value="ECO:0007669"/>
    <property type="project" value="InterPro"/>
</dbReference>
<dbReference type="InterPro" id="IPR052024">
    <property type="entry name" value="Methanogen_methyltrans"/>
</dbReference>
<accession>A0A7G9GA90</accession>
<dbReference type="InterPro" id="IPR000257">
    <property type="entry name" value="Uroporphyrinogen_deCOase"/>
</dbReference>
<proteinExistence type="predicted"/>
<dbReference type="EMBL" id="CP060635">
    <property type="protein sequence ID" value="QNM07722.1"/>
    <property type="molecule type" value="Genomic_DNA"/>
</dbReference>
<dbReference type="Pfam" id="PF01208">
    <property type="entry name" value="URO-D"/>
    <property type="match status" value="1"/>
</dbReference>
<name>A0A7G9GA90_9FIRM</name>
<reference evidence="2 3" key="1">
    <citation type="submission" date="2020-08" db="EMBL/GenBank/DDBJ databases">
        <authorList>
            <person name="Liu C."/>
            <person name="Sun Q."/>
        </authorList>
    </citation>
    <scope>NUCLEOTIDE SEQUENCE [LARGE SCALE GENOMIC DNA]</scope>
    <source>
        <strain evidence="2 3">NSJ-29</strain>
    </source>
</reference>
<sequence length="327" mass="36653">MTARENYLTAARGGKPERVPVFPGDCNVFMPDFWMERDPVTGVDFCNIKWVKNDVGEMPMPGWKAMEEPSQWRDVVKFPDPSQMDWEGMSRRFEESKDPDKVNIAMLNTNGIFLIPVNMMGWEDALCAVCEEPEEMEAFASAIADFLVEVAGYIGKWIHPDIVFTGDDFAAAGGPFLAKEVFRTLYKPHLKRINDAIHSIGALAEFHCCGNCQFLIREFLDCGADICQLPEPNDQLLADKRELGNRLVLTGGWDRHGPGCAPFASEETVRESVRTAIDTYGKDGALIFWDGGICGTSEDSQNKIRWVLDEVEKYGGNYYKSPGRQPG</sequence>
<organism evidence="2 3">
    <name type="scientific">Wansuia hejianensis</name>
    <dbReference type="NCBI Taxonomy" id="2763667"/>
    <lineage>
        <taxon>Bacteria</taxon>
        <taxon>Bacillati</taxon>
        <taxon>Bacillota</taxon>
        <taxon>Clostridia</taxon>
        <taxon>Lachnospirales</taxon>
        <taxon>Lachnospiraceae</taxon>
        <taxon>Wansuia</taxon>
    </lineage>
</organism>
<evidence type="ECO:0000313" key="3">
    <source>
        <dbReference type="Proteomes" id="UP000515860"/>
    </source>
</evidence>
<dbReference type="InterPro" id="IPR038071">
    <property type="entry name" value="UROD/MetE-like_sf"/>
</dbReference>
<dbReference type="Proteomes" id="UP000515860">
    <property type="component" value="Chromosome"/>
</dbReference>
<evidence type="ECO:0000259" key="1">
    <source>
        <dbReference type="Pfam" id="PF01208"/>
    </source>
</evidence>
<dbReference type="PANTHER" id="PTHR47099">
    <property type="entry name" value="METHYLCOBAMIDE:COM METHYLTRANSFERASE MTBA"/>
    <property type="match status" value="1"/>
</dbReference>
<dbReference type="AlphaFoldDB" id="A0A7G9GA90"/>
<protein>
    <recommendedName>
        <fullName evidence="1">Uroporphyrinogen decarboxylase (URO-D) domain-containing protein</fullName>
    </recommendedName>
</protein>
<dbReference type="SUPFAM" id="SSF51726">
    <property type="entry name" value="UROD/MetE-like"/>
    <property type="match status" value="1"/>
</dbReference>
<dbReference type="PANTHER" id="PTHR47099:SF1">
    <property type="entry name" value="METHYLCOBAMIDE:COM METHYLTRANSFERASE MTBA"/>
    <property type="match status" value="1"/>
</dbReference>
<feature type="domain" description="Uroporphyrinogen decarboxylase (URO-D)" evidence="1">
    <location>
        <begin position="111"/>
        <end position="288"/>
    </location>
</feature>
<evidence type="ECO:0000313" key="2">
    <source>
        <dbReference type="EMBL" id="QNM07722.1"/>
    </source>
</evidence>
<dbReference type="RefSeq" id="WP_118643530.1">
    <property type="nucleotide sequence ID" value="NZ_CP060635.1"/>
</dbReference>
<dbReference type="GO" id="GO:0006779">
    <property type="term" value="P:porphyrin-containing compound biosynthetic process"/>
    <property type="evidence" value="ECO:0007669"/>
    <property type="project" value="InterPro"/>
</dbReference>
<keyword evidence="3" id="KW-1185">Reference proteome</keyword>
<dbReference type="KEGG" id="whj:H9Q79_12440"/>
<dbReference type="Gene3D" id="3.20.20.210">
    <property type="match status" value="1"/>
</dbReference>